<protein>
    <submittedName>
        <fullName evidence="1">Uncharacterized protein</fullName>
    </submittedName>
</protein>
<dbReference type="Proteomes" id="UP000266723">
    <property type="component" value="Unassembled WGS sequence"/>
</dbReference>
<evidence type="ECO:0000313" key="1">
    <source>
        <dbReference type="EMBL" id="KAF3497930.1"/>
    </source>
</evidence>
<keyword evidence="2" id="KW-1185">Reference proteome</keyword>
<sequence length="66" mass="7584">METLSGNEEETEPEKQRDSYCSFCHGVRELQEQNGELDVETAITGILATESDITRCELGKDERIYW</sequence>
<reference evidence="1 2" key="1">
    <citation type="journal article" date="2020" name="BMC Genomics">
        <title>Intraspecific diversification of the crop wild relative Brassica cretica Lam. using demographic model selection.</title>
        <authorList>
            <person name="Kioukis A."/>
            <person name="Michalopoulou V.A."/>
            <person name="Briers L."/>
            <person name="Pirintsos S."/>
            <person name="Studholme D.J."/>
            <person name="Pavlidis P."/>
            <person name="Sarris P.F."/>
        </authorList>
    </citation>
    <scope>NUCLEOTIDE SEQUENCE [LARGE SCALE GENOMIC DNA]</scope>
    <source>
        <strain evidence="2">cv. PFS-1207/04</strain>
    </source>
</reference>
<accession>A0ABQ7AJZ3</accession>
<dbReference type="EMBL" id="QGKV02002055">
    <property type="protein sequence ID" value="KAF3497930.1"/>
    <property type="molecule type" value="Genomic_DNA"/>
</dbReference>
<name>A0ABQ7AJZ3_BRACR</name>
<comment type="caution">
    <text evidence="1">The sequence shown here is derived from an EMBL/GenBank/DDBJ whole genome shotgun (WGS) entry which is preliminary data.</text>
</comment>
<organism evidence="1 2">
    <name type="scientific">Brassica cretica</name>
    <name type="common">Mustard</name>
    <dbReference type="NCBI Taxonomy" id="69181"/>
    <lineage>
        <taxon>Eukaryota</taxon>
        <taxon>Viridiplantae</taxon>
        <taxon>Streptophyta</taxon>
        <taxon>Embryophyta</taxon>
        <taxon>Tracheophyta</taxon>
        <taxon>Spermatophyta</taxon>
        <taxon>Magnoliopsida</taxon>
        <taxon>eudicotyledons</taxon>
        <taxon>Gunneridae</taxon>
        <taxon>Pentapetalae</taxon>
        <taxon>rosids</taxon>
        <taxon>malvids</taxon>
        <taxon>Brassicales</taxon>
        <taxon>Brassicaceae</taxon>
        <taxon>Brassiceae</taxon>
        <taxon>Brassica</taxon>
    </lineage>
</organism>
<gene>
    <name evidence="1" type="ORF">DY000_02055232</name>
</gene>
<evidence type="ECO:0000313" key="2">
    <source>
        <dbReference type="Proteomes" id="UP000266723"/>
    </source>
</evidence>
<proteinExistence type="predicted"/>